<feature type="region of interest" description="Disordered" evidence="2">
    <location>
        <begin position="106"/>
        <end position="195"/>
    </location>
</feature>
<keyword evidence="4" id="KW-0418">Kinase</keyword>
<dbReference type="AlphaFoldDB" id="A0A314YXQ3"/>
<dbReference type="OrthoDB" id="242257at2759"/>
<gene>
    <name evidence="4" type="ORF">Pyn_06078</name>
</gene>
<keyword evidence="5" id="KW-1185">Reference proteome</keyword>
<dbReference type="GO" id="GO:0004143">
    <property type="term" value="F:ATP-dependent diacylglycerol kinase activity"/>
    <property type="evidence" value="ECO:0007669"/>
    <property type="project" value="InterPro"/>
</dbReference>
<dbReference type="PANTHER" id="PTHR11255">
    <property type="entry name" value="DIACYLGLYCEROL KINASE"/>
    <property type="match status" value="1"/>
</dbReference>
<dbReference type="SUPFAM" id="SSF111331">
    <property type="entry name" value="NAD kinase/diacylglycerol kinase-like"/>
    <property type="match status" value="1"/>
</dbReference>
<organism evidence="4 5">
    <name type="scientific">Prunus yedoensis var. nudiflora</name>
    <dbReference type="NCBI Taxonomy" id="2094558"/>
    <lineage>
        <taxon>Eukaryota</taxon>
        <taxon>Viridiplantae</taxon>
        <taxon>Streptophyta</taxon>
        <taxon>Embryophyta</taxon>
        <taxon>Tracheophyta</taxon>
        <taxon>Spermatophyta</taxon>
        <taxon>Magnoliopsida</taxon>
        <taxon>eudicotyledons</taxon>
        <taxon>Gunneridae</taxon>
        <taxon>Pentapetalae</taxon>
        <taxon>rosids</taxon>
        <taxon>fabids</taxon>
        <taxon>Rosales</taxon>
        <taxon>Rosaceae</taxon>
        <taxon>Amygdaloideae</taxon>
        <taxon>Amygdaleae</taxon>
        <taxon>Prunus</taxon>
    </lineage>
</organism>
<dbReference type="InterPro" id="IPR017438">
    <property type="entry name" value="ATP-NAD_kinase_N"/>
</dbReference>
<dbReference type="PANTHER" id="PTHR11255:SF54">
    <property type="entry name" value="DIACYLGLYCEROL KINASE THETA"/>
    <property type="match status" value="1"/>
</dbReference>
<dbReference type="GO" id="GO:0008270">
    <property type="term" value="F:zinc ion binding"/>
    <property type="evidence" value="ECO:0007669"/>
    <property type="project" value="UniProtKB-KW"/>
</dbReference>
<dbReference type="Gene3D" id="3.40.50.10330">
    <property type="entry name" value="Probable inorganic polyphosphate/atp-NAD kinase, domain 1"/>
    <property type="match status" value="1"/>
</dbReference>
<comment type="caution">
    <text evidence="4">The sequence shown here is derived from an EMBL/GenBank/DDBJ whole genome shotgun (WGS) entry which is preliminary data.</text>
</comment>
<evidence type="ECO:0000256" key="2">
    <source>
        <dbReference type="SAM" id="MobiDB-lite"/>
    </source>
</evidence>
<keyword evidence="1" id="KW-0479">Metal-binding</keyword>
<feature type="compositionally biased region" description="Polar residues" evidence="2">
    <location>
        <begin position="120"/>
        <end position="147"/>
    </location>
</feature>
<dbReference type="EMBL" id="PJQY01000408">
    <property type="protein sequence ID" value="PQQ11219.1"/>
    <property type="molecule type" value="Genomic_DNA"/>
</dbReference>
<dbReference type="InterPro" id="IPR037607">
    <property type="entry name" value="DGK"/>
</dbReference>
<dbReference type="InterPro" id="IPR016064">
    <property type="entry name" value="NAD/diacylglycerol_kinase_sf"/>
</dbReference>
<dbReference type="CDD" id="cd00029">
    <property type="entry name" value="C1"/>
    <property type="match status" value="1"/>
</dbReference>
<evidence type="ECO:0000313" key="5">
    <source>
        <dbReference type="Proteomes" id="UP000250321"/>
    </source>
</evidence>
<keyword evidence="1" id="KW-0863">Zinc-finger</keyword>
<feature type="compositionally biased region" description="Polar residues" evidence="2">
    <location>
        <begin position="157"/>
        <end position="166"/>
    </location>
</feature>
<keyword evidence="1" id="KW-0862">Zinc</keyword>
<protein>
    <submittedName>
        <fullName evidence="4">Diacylglycerol kinase 1</fullName>
    </submittedName>
</protein>
<feature type="compositionally biased region" description="Basic and acidic residues" evidence="2">
    <location>
        <begin position="167"/>
        <end position="179"/>
    </location>
</feature>
<sequence>MSPSQTLGSMTASDSFSHRCSICGAAAHLRCSSSAHKDCKCVSMMGYEHVMHQWAVPIVKSHVLGLFLVDPQYGAACGVKDWYMRSATVACPMKQGANEIASSVRSTIRSQSNKAKHGNETSVDTGNSGSSGDMSTESTADTHQAVNGSHEIEENRNGTVNMNLQHQDGDVDRKLDSKPSFKRSSSSNKKDESQVLGMKQKYKLIDLSPDARPLLVFINKRSGAQRGNLLRQRLNILLNFVQIFGLSSTQGPEVGLYLFRKVLHFRFLVCGGDGTVGWVLNAVEKQNFVSLLQLLFYLPEQGMIWLEFSHGEVVWAQWRDKEAFAQFCTT</sequence>
<reference evidence="4 5" key="1">
    <citation type="submission" date="2018-02" db="EMBL/GenBank/DDBJ databases">
        <title>Draft genome of wild Prunus yedoensis var. nudiflora.</title>
        <authorList>
            <person name="Baek S."/>
            <person name="Kim J.-H."/>
            <person name="Choi K."/>
            <person name="Kim G.-B."/>
            <person name="Cho A."/>
            <person name="Jang H."/>
            <person name="Shin C.-H."/>
            <person name="Yu H.-J."/>
            <person name="Mun J.-H."/>
        </authorList>
    </citation>
    <scope>NUCLEOTIDE SEQUENCE [LARGE SCALE GENOMIC DNA]</scope>
    <source>
        <strain evidence="5">cv. Jeju island</strain>
        <tissue evidence="4">Leaf</tissue>
    </source>
</reference>
<evidence type="ECO:0000256" key="1">
    <source>
        <dbReference type="ARBA" id="ARBA00022771"/>
    </source>
</evidence>
<feature type="domain" description="DAGKc" evidence="3">
    <location>
        <begin position="209"/>
        <end position="288"/>
    </location>
</feature>
<dbReference type="InterPro" id="IPR001206">
    <property type="entry name" value="Diacylglycerol_kinase_cat_dom"/>
</dbReference>
<dbReference type="PROSITE" id="PS50146">
    <property type="entry name" value="DAGK"/>
    <property type="match status" value="1"/>
</dbReference>
<keyword evidence="4" id="KW-0808">Transferase</keyword>
<dbReference type="Pfam" id="PF00781">
    <property type="entry name" value="DAGK_cat"/>
    <property type="match status" value="1"/>
</dbReference>
<evidence type="ECO:0000313" key="4">
    <source>
        <dbReference type="EMBL" id="PQQ11219.1"/>
    </source>
</evidence>
<dbReference type="GO" id="GO:0007165">
    <property type="term" value="P:signal transduction"/>
    <property type="evidence" value="ECO:0007669"/>
    <property type="project" value="InterPro"/>
</dbReference>
<dbReference type="Proteomes" id="UP000250321">
    <property type="component" value="Unassembled WGS sequence"/>
</dbReference>
<accession>A0A314YXQ3</accession>
<dbReference type="STRING" id="2094558.A0A314YXQ3"/>
<name>A0A314YXQ3_PRUYE</name>
<dbReference type="GO" id="GO:0016020">
    <property type="term" value="C:membrane"/>
    <property type="evidence" value="ECO:0007669"/>
    <property type="project" value="UniProtKB-SubCell"/>
</dbReference>
<proteinExistence type="predicted"/>
<dbReference type="SMART" id="SM00046">
    <property type="entry name" value="DAGKc"/>
    <property type="match status" value="1"/>
</dbReference>
<evidence type="ECO:0000259" key="3">
    <source>
        <dbReference type="PROSITE" id="PS50146"/>
    </source>
</evidence>